<dbReference type="InterPro" id="IPR051814">
    <property type="entry name" value="NAD(P)H-dep_FMN_reductase"/>
</dbReference>
<dbReference type="EMBL" id="BSEN01000001">
    <property type="protein sequence ID" value="GLJ74647.1"/>
    <property type="molecule type" value="Genomic_DNA"/>
</dbReference>
<dbReference type="RefSeq" id="WP_271175351.1">
    <property type="nucleotide sequence ID" value="NZ_BAAAJO010000001.1"/>
</dbReference>
<sequence>MSQLSSVSATGAVSTGGEGSTGAAGRPLRVVAVSGSLHTPSKTTALVREILASYGRELSIDAHLIAVNEIGPDFAGTLRRDELPASVEDELQRIENADLLVVASPVYRASFTGLFKHLFDFVGQYALVDTPVLLAATGGSDRHALIIEHQFRPLFGFFQALTLPIGVYANDSDFTAGAVTSLDLQERIDLAVARSLPLIRSNVAEADSIAKYLGR</sequence>
<dbReference type="AlphaFoldDB" id="A0A9W6H6P2"/>
<reference evidence="6" key="2">
    <citation type="submission" date="2023-01" db="EMBL/GenBank/DDBJ databases">
        <authorList>
            <person name="Sun Q."/>
            <person name="Evtushenko L."/>
        </authorList>
    </citation>
    <scope>NUCLEOTIDE SEQUENCE</scope>
    <source>
        <strain evidence="6">VKM Ac-1401</strain>
    </source>
</reference>
<name>A0A9W6H6P2_9MICO</name>
<evidence type="ECO:0000313" key="7">
    <source>
        <dbReference type="Proteomes" id="UP001142372"/>
    </source>
</evidence>
<comment type="caution">
    <text evidence="6">The sequence shown here is derived from an EMBL/GenBank/DDBJ whole genome shotgun (WGS) entry which is preliminary data.</text>
</comment>
<evidence type="ECO:0000256" key="1">
    <source>
        <dbReference type="ARBA" id="ARBA00022630"/>
    </source>
</evidence>
<keyword evidence="1" id="KW-0285">Flavoprotein</keyword>
<dbReference type="SUPFAM" id="SSF52218">
    <property type="entry name" value="Flavoproteins"/>
    <property type="match status" value="1"/>
</dbReference>
<feature type="region of interest" description="Disordered" evidence="4">
    <location>
        <begin position="1"/>
        <end position="22"/>
    </location>
</feature>
<dbReference type="Gene3D" id="3.40.50.360">
    <property type="match status" value="1"/>
</dbReference>
<dbReference type="Pfam" id="PF03358">
    <property type="entry name" value="FMN_red"/>
    <property type="match status" value="1"/>
</dbReference>
<proteinExistence type="predicted"/>
<accession>A0A9W6H6P2</accession>
<gene>
    <name evidence="6" type="ORF">GCM10017584_02200</name>
</gene>
<evidence type="ECO:0000256" key="4">
    <source>
        <dbReference type="SAM" id="MobiDB-lite"/>
    </source>
</evidence>
<dbReference type="PANTHER" id="PTHR43408">
    <property type="entry name" value="FMN REDUCTASE (NADPH)"/>
    <property type="match status" value="1"/>
</dbReference>
<dbReference type="NCBIfam" id="TIGR03566">
    <property type="entry name" value="FMN_reduc_MsuE"/>
    <property type="match status" value="1"/>
</dbReference>
<keyword evidence="2" id="KW-0288">FMN</keyword>
<dbReference type="InterPro" id="IPR019912">
    <property type="entry name" value="FMN_Rdtase_MsuE-like"/>
</dbReference>
<evidence type="ECO:0000256" key="2">
    <source>
        <dbReference type="ARBA" id="ARBA00022643"/>
    </source>
</evidence>
<protein>
    <recommendedName>
        <fullName evidence="5">NADPH-dependent FMN reductase-like domain-containing protein</fullName>
    </recommendedName>
</protein>
<dbReference type="GO" id="GO:0016491">
    <property type="term" value="F:oxidoreductase activity"/>
    <property type="evidence" value="ECO:0007669"/>
    <property type="project" value="UniProtKB-KW"/>
</dbReference>
<feature type="domain" description="NADPH-dependent FMN reductase-like" evidence="5">
    <location>
        <begin position="29"/>
        <end position="171"/>
    </location>
</feature>
<dbReference type="InterPro" id="IPR029039">
    <property type="entry name" value="Flavoprotein-like_sf"/>
</dbReference>
<dbReference type="InterPro" id="IPR005025">
    <property type="entry name" value="FMN_Rdtase-like_dom"/>
</dbReference>
<dbReference type="PANTHER" id="PTHR43408:SF2">
    <property type="entry name" value="FMN REDUCTASE (NADPH)"/>
    <property type="match status" value="1"/>
</dbReference>
<dbReference type="Proteomes" id="UP001142372">
    <property type="component" value="Unassembled WGS sequence"/>
</dbReference>
<reference evidence="6" key="1">
    <citation type="journal article" date="2014" name="Int. J. Syst. Evol. Microbiol.">
        <title>Complete genome sequence of Corynebacterium casei LMG S-19264T (=DSM 44701T), isolated from a smear-ripened cheese.</title>
        <authorList>
            <consortium name="US DOE Joint Genome Institute (JGI-PGF)"/>
            <person name="Walter F."/>
            <person name="Albersmeier A."/>
            <person name="Kalinowski J."/>
            <person name="Ruckert C."/>
        </authorList>
    </citation>
    <scope>NUCLEOTIDE SEQUENCE</scope>
    <source>
        <strain evidence="6">VKM Ac-1401</strain>
    </source>
</reference>
<organism evidence="6 7">
    <name type="scientific">Leifsonia poae</name>
    <dbReference type="NCBI Taxonomy" id="110933"/>
    <lineage>
        <taxon>Bacteria</taxon>
        <taxon>Bacillati</taxon>
        <taxon>Actinomycetota</taxon>
        <taxon>Actinomycetes</taxon>
        <taxon>Micrococcales</taxon>
        <taxon>Microbacteriaceae</taxon>
        <taxon>Leifsonia</taxon>
    </lineage>
</organism>
<keyword evidence="7" id="KW-1185">Reference proteome</keyword>
<keyword evidence="3" id="KW-0560">Oxidoreductase</keyword>
<evidence type="ECO:0000313" key="6">
    <source>
        <dbReference type="EMBL" id="GLJ74647.1"/>
    </source>
</evidence>
<evidence type="ECO:0000259" key="5">
    <source>
        <dbReference type="Pfam" id="PF03358"/>
    </source>
</evidence>
<evidence type="ECO:0000256" key="3">
    <source>
        <dbReference type="ARBA" id="ARBA00023002"/>
    </source>
</evidence>